<proteinExistence type="predicted"/>
<accession>A0A7L6N2E2</accession>
<dbReference type="RefSeq" id="WP_312031855.1">
    <property type="nucleotide sequence ID" value="NZ_CP051151.1"/>
</dbReference>
<dbReference type="Proteomes" id="UP000512167">
    <property type="component" value="Chromosome"/>
</dbReference>
<evidence type="ECO:0000313" key="2">
    <source>
        <dbReference type="Proteomes" id="UP000512167"/>
    </source>
</evidence>
<organism evidence="1 2">
    <name type="scientific">Hujiaoplasma nucleasis</name>
    <dbReference type="NCBI Taxonomy" id="2725268"/>
    <lineage>
        <taxon>Bacteria</taxon>
        <taxon>Bacillati</taxon>
        <taxon>Mycoplasmatota</taxon>
        <taxon>Mollicutes</taxon>
        <taxon>Candidatus Izemoplasmatales</taxon>
        <taxon>Hujiaoplasmataceae</taxon>
        <taxon>Hujiaoplasma</taxon>
    </lineage>
</organism>
<dbReference type="EMBL" id="CP051151">
    <property type="protein sequence ID" value="QLY39387.1"/>
    <property type="molecule type" value="Genomic_DNA"/>
</dbReference>
<dbReference type="KEGG" id="tbk:HF295_00345"/>
<keyword evidence="2" id="KW-1185">Reference proteome</keyword>
<dbReference type="AlphaFoldDB" id="A0A7L6N2E2"/>
<sequence>MLLSQDELDHVNESINNLRSRIFIANRTEDKSTLDSLLSILGISFDEKEVRDEWRIFLCAGTDISKDIIRKVLSDYKLEDRVELELDYKKITSINFDKFRDSQTYKYIVFGQGPHKAKGIGKYGSIISRMQSEPEHYPEVIVMTDSQDKPHLSVSELHKAMQQIFNKEDIE</sequence>
<gene>
    <name evidence="1" type="ORF">HF295_00345</name>
</gene>
<reference evidence="1 2" key="1">
    <citation type="submission" date="2020-04" db="EMBL/GenBank/DDBJ databases">
        <authorList>
            <person name="Zheng R.K."/>
            <person name="Sun C.M."/>
        </authorList>
    </citation>
    <scope>NUCLEOTIDE SEQUENCE [LARGE SCALE GENOMIC DNA]</scope>
    <source>
        <strain evidence="2">zrk29</strain>
    </source>
</reference>
<protein>
    <submittedName>
        <fullName evidence="1">Uncharacterized protein</fullName>
    </submittedName>
</protein>
<name>A0A7L6N2E2_9MOLU</name>
<evidence type="ECO:0000313" key="1">
    <source>
        <dbReference type="EMBL" id="QLY39387.1"/>
    </source>
</evidence>